<evidence type="ECO:0000313" key="2">
    <source>
        <dbReference type="Proteomes" id="UP000219331"/>
    </source>
</evidence>
<organism evidence="1 2">
    <name type="scientific">Stappia indica</name>
    <dbReference type="NCBI Taxonomy" id="538381"/>
    <lineage>
        <taxon>Bacteria</taxon>
        <taxon>Pseudomonadati</taxon>
        <taxon>Pseudomonadota</taxon>
        <taxon>Alphaproteobacteria</taxon>
        <taxon>Hyphomicrobiales</taxon>
        <taxon>Stappiaceae</taxon>
        <taxon>Stappia</taxon>
    </lineage>
</organism>
<dbReference type="OrthoDB" id="9938731at2"/>
<gene>
    <name evidence="1" type="ORF">SAMN05421512_11243</name>
</gene>
<evidence type="ECO:0000313" key="1">
    <source>
        <dbReference type="EMBL" id="SOC22319.1"/>
    </source>
</evidence>
<dbReference type="AlphaFoldDB" id="A0A285TKG9"/>
<reference evidence="1 2" key="1">
    <citation type="submission" date="2017-08" db="EMBL/GenBank/DDBJ databases">
        <authorList>
            <person name="de Groot N.N."/>
        </authorList>
    </citation>
    <scope>NUCLEOTIDE SEQUENCE [LARGE SCALE GENOMIC DNA]</scope>
    <source>
        <strain evidence="1 2">USBA 352</strain>
    </source>
</reference>
<dbReference type="EMBL" id="OBML01000012">
    <property type="protein sequence ID" value="SOC22319.1"/>
    <property type="molecule type" value="Genomic_DNA"/>
</dbReference>
<dbReference type="RefSeq" id="WP_097176088.1">
    <property type="nucleotide sequence ID" value="NZ_OBML01000012.1"/>
</dbReference>
<protein>
    <submittedName>
        <fullName evidence="1">Uncharacterized protein</fullName>
    </submittedName>
</protein>
<accession>A0A285TKG9</accession>
<proteinExistence type="predicted"/>
<dbReference type="Proteomes" id="UP000219331">
    <property type="component" value="Unassembled WGS sequence"/>
</dbReference>
<sequence>MSCCDASLVKIVNNSGTDFTVTASDGTVGNLHDLDKGTTIADQSSASGTAYSSGGTDGNCSGYVTVTTANGSYSLKLPYGFTAANNRGSCPCTASSQDQVTAANYVATAVATTGTSDGTASTVWTITTQLT</sequence>
<keyword evidence="2" id="KW-1185">Reference proteome</keyword>
<name>A0A285TKG9_9HYPH</name>